<evidence type="ECO:0000313" key="2">
    <source>
        <dbReference type="EMBL" id="QBP42264.1"/>
    </source>
</evidence>
<dbReference type="Gene3D" id="3.40.630.30">
    <property type="match status" value="2"/>
</dbReference>
<dbReference type="InterPro" id="IPR000182">
    <property type="entry name" value="GNAT_dom"/>
</dbReference>
<dbReference type="PROSITE" id="PS51186">
    <property type="entry name" value="GNAT"/>
    <property type="match status" value="2"/>
</dbReference>
<sequence>MLTDKQLNDIETLQKQCEVHDNLQLKLNWEMLRKRESDQLDFLYYEQNKLIAFIGLYAFGSTVEVCGMVKPGERRKGHFKRLFKQGMEKAKLEKYKKILLNAPAGSQAARTFLKQHGAFLAFTEHQMEWQEKFLEAMEGVTLRQATIDDLDMRVRLDVEAFGLLKEDAQTMESRIDSDEDTDMLMIDVNNETIGKIRVKREDGEAWIYGFCILPYYQGKGIGRKVLSKVVSEQSALGYSVHLEVETKNVQALKLYESVGFKGIHAQDYYVYQNKTDSK</sequence>
<feature type="domain" description="N-acetyltransferase" evidence="1">
    <location>
        <begin position="1"/>
        <end position="143"/>
    </location>
</feature>
<dbReference type="InterPro" id="IPR016181">
    <property type="entry name" value="Acyl_CoA_acyltransferase"/>
</dbReference>
<reference evidence="2 3" key="1">
    <citation type="submission" date="2019-03" db="EMBL/GenBank/DDBJ databases">
        <title>Complete genome sequence of Paenisporosarcina antarctica CGMCC 1.6503T.</title>
        <authorList>
            <person name="Rong J.-C."/>
            <person name="Chi N.-Y."/>
            <person name="Zhang Q.-F."/>
        </authorList>
    </citation>
    <scope>NUCLEOTIDE SEQUENCE [LARGE SCALE GENOMIC DNA]</scope>
    <source>
        <strain evidence="2 3">CGMCC 1.6503</strain>
    </source>
</reference>
<dbReference type="AlphaFoldDB" id="A0A4P7A0Y3"/>
<dbReference type="SUPFAM" id="SSF55729">
    <property type="entry name" value="Acyl-CoA N-acyltransferases (Nat)"/>
    <property type="match status" value="2"/>
</dbReference>
<accession>A0A4P7A0Y3</accession>
<dbReference type="EMBL" id="CP038015">
    <property type="protein sequence ID" value="QBP42264.1"/>
    <property type="molecule type" value="Genomic_DNA"/>
</dbReference>
<dbReference type="Pfam" id="PF13673">
    <property type="entry name" value="Acetyltransf_10"/>
    <property type="match status" value="1"/>
</dbReference>
<protein>
    <submittedName>
        <fullName evidence="2">GNAT family N-acetyltransferase</fullName>
    </submittedName>
</protein>
<dbReference type="Proteomes" id="UP000294292">
    <property type="component" value="Chromosome"/>
</dbReference>
<keyword evidence="3" id="KW-1185">Reference proteome</keyword>
<keyword evidence="2" id="KW-0808">Transferase</keyword>
<dbReference type="KEGG" id="panc:E2636_14375"/>
<dbReference type="GO" id="GO:0008999">
    <property type="term" value="F:protein-N-terminal-alanine acetyltransferase activity"/>
    <property type="evidence" value="ECO:0007669"/>
    <property type="project" value="TreeGrafter"/>
</dbReference>
<dbReference type="OrthoDB" id="7163760at2"/>
<dbReference type="InterPro" id="IPR050276">
    <property type="entry name" value="MshD_Acetyltransferase"/>
</dbReference>
<organism evidence="2 3">
    <name type="scientific">Paenisporosarcina antarctica</name>
    <dbReference type="NCBI Taxonomy" id="417367"/>
    <lineage>
        <taxon>Bacteria</taxon>
        <taxon>Bacillati</taxon>
        <taxon>Bacillota</taxon>
        <taxon>Bacilli</taxon>
        <taxon>Bacillales</taxon>
        <taxon>Caryophanaceae</taxon>
        <taxon>Paenisporosarcina</taxon>
    </lineage>
</organism>
<dbReference type="Pfam" id="PF00583">
    <property type="entry name" value="Acetyltransf_1"/>
    <property type="match status" value="1"/>
</dbReference>
<dbReference type="PANTHER" id="PTHR43617:SF20">
    <property type="entry name" value="N-ALPHA-ACETYLTRANSFERASE RIMI"/>
    <property type="match status" value="1"/>
</dbReference>
<gene>
    <name evidence="2" type="ORF">E2636_14375</name>
</gene>
<dbReference type="PANTHER" id="PTHR43617">
    <property type="entry name" value="L-AMINO ACID N-ACETYLTRANSFERASE"/>
    <property type="match status" value="1"/>
</dbReference>
<name>A0A4P7A0Y3_9BACL</name>
<evidence type="ECO:0000259" key="1">
    <source>
        <dbReference type="PROSITE" id="PS51186"/>
    </source>
</evidence>
<dbReference type="RefSeq" id="WP_134210817.1">
    <property type="nucleotide sequence ID" value="NZ_CP038015.1"/>
</dbReference>
<dbReference type="CDD" id="cd04301">
    <property type="entry name" value="NAT_SF"/>
    <property type="match status" value="2"/>
</dbReference>
<feature type="domain" description="N-acetyltransferase" evidence="1">
    <location>
        <begin position="140"/>
        <end position="277"/>
    </location>
</feature>
<proteinExistence type="predicted"/>
<evidence type="ECO:0000313" key="3">
    <source>
        <dbReference type="Proteomes" id="UP000294292"/>
    </source>
</evidence>